<name>A0A9Q9RXK1_FUSFU</name>
<feature type="compositionally biased region" description="Polar residues" evidence="1">
    <location>
        <begin position="315"/>
        <end position="332"/>
    </location>
</feature>
<dbReference type="AlphaFoldDB" id="A0A9Q9RXK1"/>
<evidence type="ECO:0000313" key="3">
    <source>
        <dbReference type="Proteomes" id="UP000760494"/>
    </source>
</evidence>
<sequence>MVWGLPSDENTSFKDKLALKFKTLFEKGFRKKKGSEVIQPLQDPINIHRTYLSQSLRRSHRRVARQAFLSSQSIQSQSFEQCAAAPQVFQRSSNYTGILPTADSSRQQTNTGVKALPQSRNMIFYDLPVSSTHFSAEEFRKRCEYVTNELRKVVAEHNELRMCGRHINYSRHMIGDSRDTAVPSILIECRKRDLKMLRELFNKHAATLCCRKDSNWPTLVHHDLPSSKPSFQLIYLPHPYHPTIQHAAKTSVAVSNSSRDTFCGSLVQYEGRTATIGLTIIVDGISHMMTVDHLFNNSMGDENSLFTSGDEPVHRSSSSGESIGARQNTSVIPPNPHPDQEKQNLDFGHSSAHESAAEESLSASHTKELPQSRLAECLVGQPVPLPHTLDPPAPYLDWAFVELNDSSASFQLPNIINLDSISSPVLLHQVSKQPSSHTTSVYMISGINGTRKGRLFGGLSELGPLQDRSPCRAWKMVLDSDQGLGPGECGSIVVDQATFDIYGHVVGSNIIGDVFVVPLPDTIEQIRVAFNATTVTLPSQNLILPLCNWPEDTMTTQARRSTIKPRPTTALNHLNPIHPKSSLRSSSMAQTWKFPEDPRGHHRQFNGSQRMFYPEKEGTSYLETLKESGLLDDGTEVPALLLDYPSSRSTERSIERIEDFCCGASFALDNFVSHPLGSSLSASSDTSTKPTATDSRMEIPYFAVVTDLGWCQNTHSYISRDKPLASSLRLNEILKEKAGEPFRTLLSLSFLTQCSGETLLSQHGQVTLCESVISFGIAVHSIDYWDVYCFEEGDADMSIFGFDFEDQESGSESDFQMPEEMLRHSPRTYFLHAMNLSLDRVLDQHAEILEVFQDFIKGRGRYSSKSAKQRNGSAHNNRQLKEVICQLLHSVTVLTRNVQEFLSNDPRKDLEGVPHGGGFVDGIQITSGSREQEVRDRYIHKITVAAFALAILNLIAQIVMGRPSSN</sequence>
<evidence type="ECO:0000313" key="2">
    <source>
        <dbReference type="EMBL" id="VTT79024.1"/>
    </source>
</evidence>
<reference evidence="2" key="1">
    <citation type="submission" date="2019-05" db="EMBL/GenBank/DDBJ databases">
        <authorList>
            <person name="Piombo E."/>
        </authorList>
    </citation>
    <scope>NUCLEOTIDE SEQUENCE</scope>
    <source>
        <strain evidence="2">C2S</strain>
    </source>
</reference>
<gene>
    <name evidence="2" type="ORF">C2S_2251</name>
</gene>
<proteinExistence type="predicted"/>
<accession>A0A9Q9RXK1</accession>
<evidence type="ECO:0000256" key="1">
    <source>
        <dbReference type="SAM" id="MobiDB-lite"/>
    </source>
</evidence>
<organism evidence="2 3">
    <name type="scientific">Fusarium fujikuroi</name>
    <name type="common">Bakanae and foot rot disease fungus</name>
    <name type="synonym">Gibberella fujikuroi</name>
    <dbReference type="NCBI Taxonomy" id="5127"/>
    <lineage>
        <taxon>Eukaryota</taxon>
        <taxon>Fungi</taxon>
        <taxon>Dikarya</taxon>
        <taxon>Ascomycota</taxon>
        <taxon>Pezizomycotina</taxon>
        <taxon>Sordariomycetes</taxon>
        <taxon>Hypocreomycetidae</taxon>
        <taxon>Hypocreales</taxon>
        <taxon>Nectriaceae</taxon>
        <taxon>Fusarium</taxon>
        <taxon>Fusarium fujikuroi species complex</taxon>
    </lineage>
</organism>
<dbReference type="Proteomes" id="UP000760494">
    <property type="component" value="Unassembled WGS sequence"/>
</dbReference>
<feature type="region of interest" description="Disordered" evidence="1">
    <location>
        <begin position="305"/>
        <end position="367"/>
    </location>
</feature>
<comment type="caution">
    <text evidence="2">The sequence shown here is derived from an EMBL/GenBank/DDBJ whole genome shotgun (WGS) entry which is preliminary data.</text>
</comment>
<protein>
    <submittedName>
        <fullName evidence="2">Uncharacterized protein</fullName>
    </submittedName>
</protein>
<dbReference type="EMBL" id="CABFJX010000396">
    <property type="protein sequence ID" value="VTT79024.1"/>
    <property type="molecule type" value="Genomic_DNA"/>
</dbReference>